<evidence type="ECO:0000313" key="7">
    <source>
        <dbReference type="Proteomes" id="UP000295662"/>
    </source>
</evidence>
<dbReference type="Pfam" id="PF07587">
    <property type="entry name" value="PSD1"/>
    <property type="match status" value="1"/>
</dbReference>
<evidence type="ECO:0000259" key="4">
    <source>
        <dbReference type="Pfam" id="PF07587"/>
    </source>
</evidence>
<dbReference type="GO" id="GO:0009055">
    <property type="term" value="F:electron transfer activity"/>
    <property type="evidence" value="ECO:0007669"/>
    <property type="project" value="InterPro"/>
</dbReference>
<evidence type="ECO:0000259" key="5">
    <source>
        <dbReference type="Pfam" id="PF07635"/>
    </source>
</evidence>
<evidence type="ECO:0000256" key="1">
    <source>
        <dbReference type="SAM" id="Coils"/>
    </source>
</evidence>
<dbReference type="Pfam" id="PF07635">
    <property type="entry name" value="PSCyt1"/>
    <property type="match status" value="1"/>
</dbReference>
<dbReference type="InterPro" id="IPR036909">
    <property type="entry name" value="Cyt_c-like_dom_sf"/>
</dbReference>
<feature type="coiled-coil region" evidence="1">
    <location>
        <begin position="379"/>
        <end position="406"/>
    </location>
</feature>
<organism evidence="6 7">
    <name type="scientific">Prosthecobacter fusiformis</name>
    <dbReference type="NCBI Taxonomy" id="48464"/>
    <lineage>
        <taxon>Bacteria</taxon>
        <taxon>Pseudomonadati</taxon>
        <taxon>Verrucomicrobiota</taxon>
        <taxon>Verrucomicrobiia</taxon>
        <taxon>Verrucomicrobiales</taxon>
        <taxon>Verrucomicrobiaceae</taxon>
        <taxon>Prosthecobacter</taxon>
    </lineage>
</organism>
<evidence type="ECO:0000259" key="3">
    <source>
        <dbReference type="Pfam" id="PF07583"/>
    </source>
</evidence>
<feature type="domain" description="DUF1549" evidence="3">
    <location>
        <begin position="150"/>
        <end position="354"/>
    </location>
</feature>
<gene>
    <name evidence="6" type="ORF">EI77_01050</name>
</gene>
<dbReference type="InterPro" id="IPR011444">
    <property type="entry name" value="DUF1549"/>
</dbReference>
<sequence>MKRFLFLLSLLSSPAWAVDFSKDIQPLLQRACYECHGSEVAKAGLRLHEKASALKGSDHQPVIVPGKPEESELLRRVSLPQSDKEAMPRRGTRLTKPEITALRRWIAEGARWPDTVAAVKHWAYQAPARPEVPWNAASVFPMSNATPNAIDAFVASKLVEADLNPSPPAPAHTLLRRLFFDLTGLPPNLEDQKTFLLTSEASYEEAVDHLLESPEFGVKWARHWLDLARYADSHGFQRDDLRDVWGYRDWVVDALNQDMPFDQFTLEQVAGDLLPNPTPAQIIATGFHRCTPTNVEAGTEPEESRINQVIDRVNTTAAVWLGSTLECAQCHNHKYDPFSQEDYYRLLAYFNNTEKEAERSNPKTPGSIRFDGVPYAMPEADKDSARAKLSQQLEQVKEEMARLEATETSADGHPVKMQGPLPLKPAEIQTASGAEWEVQKDQSILFIGEVPDVDSYTVDYEVSPGSLTGLMLEALTDPTLPAGGPGRAEGGRPNFVLQHLEISVVGADGSITPLKFSEAYASFSQARFDVKGLIDAVPTTGWAINPEFSKSHWAALILEHPLTLTAGMKLKLHLVQEYGGGRVIGKLRFSAFSQDVKSHLPATETLGSTRKRPAMLALDKKLKALQKNIDALKPATTEVMRELPQPRMTAIFKRGLYTDPAAPVTAGIPGIFDQKAEGPPNRLTLAKWLASKDNPLTARVAVNRIWAEIFGQGIVTTVEDFGIKGATPSHPELLDWLAIEFMEQGWSLKTLLKQIVMSQTYRQSSVIPPASPGLEADPANALLWRGPRFRLDAEAIRDNALAVSGLLSLQKGGAPIRPPQPDGLWAKVGGQQYKYLVSPGEMQYRRGLYVVLKRGAPYPSFMNFDASARMACVVKRGRSNTPLQALTLLNDPVYVEAAQALAKAMHTEPDAPSRLRAGFRRVLSREPTTEELAIMQQLYDAQIHLGEVQALVAVASALLNLDETITKG</sequence>
<dbReference type="GO" id="GO:0020037">
    <property type="term" value="F:heme binding"/>
    <property type="evidence" value="ECO:0007669"/>
    <property type="project" value="InterPro"/>
</dbReference>
<feature type="signal peptide" evidence="2">
    <location>
        <begin position="1"/>
        <end position="17"/>
    </location>
</feature>
<feature type="chain" id="PRO_5020414524" evidence="2">
    <location>
        <begin position="18"/>
        <end position="968"/>
    </location>
</feature>
<evidence type="ECO:0000256" key="2">
    <source>
        <dbReference type="SAM" id="SignalP"/>
    </source>
</evidence>
<dbReference type="InterPro" id="IPR011429">
    <property type="entry name" value="Cyt_c_Planctomycete-type"/>
</dbReference>
<comment type="caution">
    <text evidence="6">The sequence shown here is derived from an EMBL/GenBank/DDBJ whole genome shotgun (WGS) entry which is preliminary data.</text>
</comment>
<dbReference type="PANTHER" id="PTHR35889:SF3">
    <property type="entry name" value="F-BOX DOMAIN-CONTAINING PROTEIN"/>
    <property type="match status" value="1"/>
</dbReference>
<keyword evidence="2" id="KW-0732">Signal</keyword>
<dbReference type="SUPFAM" id="SSF46626">
    <property type="entry name" value="Cytochrome c"/>
    <property type="match status" value="1"/>
</dbReference>
<name>A0A4R7SR69_9BACT</name>
<keyword evidence="1" id="KW-0175">Coiled coil</keyword>
<dbReference type="AlphaFoldDB" id="A0A4R7SR69"/>
<accession>A0A4R7SR69</accession>
<keyword evidence="7" id="KW-1185">Reference proteome</keyword>
<protein>
    <submittedName>
        <fullName evidence="6">Cytochrome c</fullName>
    </submittedName>
</protein>
<evidence type="ECO:0000313" key="6">
    <source>
        <dbReference type="EMBL" id="TDU81740.1"/>
    </source>
</evidence>
<reference evidence="6 7" key="1">
    <citation type="submission" date="2019-03" db="EMBL/GenBank/DDBJ databases">
        <title>Genomic Encyclopedia of Archaeal and Bacterial Type Strains, Phase II (KMG-II): from individual species to whole genera.</title>
        <authorList>
            <person name="Goeker M."/>
        </authorList>
    </citation>
    <scope>NUCLEOTIDE SEQUENCE [LARGE SCALE GENOMIC DNA]</scope>
    <source>
        <strain evidence="6 7">ATCC 25309</strain>
    </source>
</reference>
<dbReference type="OrthoDB" id="175037at2"/>
<dbReference type="EMBL" id="SOCA01000001">
    <property type="protein sequence ID" value="TDU81740.1"/>
    <property type="molecule type" value="Genomic_DNA"/>
</dbReference>
<proteinExistence type="predicted"/>
<dbReference type="Pfam" id="PF07583">
    <property type="entry name" value="PSCyt2"/>
    <property type="match status" value="1"/>
</dbReference>
<feature type="domain" description="DUF1553" evidence="4">
    <location>
        <begin position="681"/>
        <end position="938"/>
    </location>
</feature>
<feature type="domain" description="Cytochrome C Planctomycete-type" evidence="5">
    <location>
        <begin position="32"/>
        <end position="88"/>
    </location>
</feature>
<dbReference type="InterPro" id="IPR022655">
    <property type="entry name" value="DUF1553"/>
</dbReference>
<dbReference type="PANTHER" id="PTHR35889">
    <property type="entry name" value="CYCLOINULO-OLIGOSACCHARIDE FRUCTANOTRANSFERASE-RELATED"/>
    <property type="match status" value="1"/>
</dbReference>
<dbReference type="Proteomes" id="UP000295662">
    <property type="component" value="Unassembled WGS sequence"/>
</dbReference>